<dbReference type="Pfam" id="PF00378">
    <property type="entry name" value="ECH_1"/>
    <property type="match status" value="1"/>
</dbReference>
<dbReference type="PANTHER" id="PTHR11941">
    <property type="entry name" value="ENOYL-COA HYDRATASE-RELATED"/>
    <property type="match status" value="1"/>
</dbReference>
<name>N1Q3R4_DOTSN</name>
<evidence type="ECO:0000313" key="3">
    <source>
        <dbReference type="EMBL" id="EME49305.1"/>
    </source>
</evidence>
<proteinExistence type="inferred from homology"/>
<accession>N1Q3R4</accession>
<dbReference type="CDD" id="cd06558">
    <property type="entry name" value="crotonase-like"/>
    <property type="match status" value="1"/>
</dbReference>
<reference evidence="4" key="1">
    <citation type="journal article" date="2012" name="PLoS Genet.">
        <title>The genomes of the fungal plant pathogens Cladosporium fulvum and Dothistroma septosporum reveal adaptation to different hosts and lifestyles but also signatures of common ancestry.</title>
        <authorList>
            <person name="de Wit P.J.G.M."/>
            <person name="van der Burgt A."/>
            <person name="Oekmen B."/>
            <person name="Stergiopoulos I."/>
            <person name="Abd-Elsalam K.A."/>
            <person name="Aerts A.L."/>
            <person name="Bahkali A.H."/>
            <person name="Beenen H.G."/>
            <person name="Chettri P."/>
            <person name="Cox M.P."/>
            <person name="Datema E."/>
            <person name="de Vries R.P."/>
            <person name="Dhillon B."/>
            <person name="Ganley A.R."/>
            <person name="Griffiths S.A."/>
            <person name="Guo Y."/>
            <person name="Hamelin R.C."/>
            <person name="Henrissat B."/>
            <person name="Kabir M.S."/>
            <person name="Jashni M.K."/>
            <person name="Kema G."/>
            <person name="Klaubauf S."/>
            <person name="Lapidus A."/>
            <person name="Levasseur A."/>
            <person name="Lindquist E."/>
            <person name="Mehrabi R."/>
            <person name="Ohm R.A."/>
            <person name="Owen T.J."/>
            <person name="Salamov A."/>
            <person name="Schwelm A."/>
            <person name="Schijlen E."/>
            <person name="Sun H."/>
            <person name="van den Burg H.A."/>
            <person name="van Ham R.C.H.J."/>
            <person name="Zhang S."/>
            <person name="Goodwin S.B."/>
            <person name="Grigoriev I.V."/>
            <person name="Collemare J."/>
            <person name="Bradshaw R.E."/>
        </authorList>
    </citation>
    <scope>NUCLEOTIDE SEQUENCE [LARGE SCALE GENOMIC DNA]</scope>
    <source>
        <strain evidence="4">NZE10 / CBS 128990</strain>
    </source>
</reference>
<organism evidence="3 4">
    <name type="scientific">Dothistroma septosporum (strain NZE10 / CBS 128990)</name>
    <name type="common">Red band needle blight fungus</name>
    <name type="synonym">Mycosphaerella pini</name>
    <dbReference type="NCBI Taxonomy" id="675120"/>
    <lineage>
        <taxon>Eukaryota</taxon>
        <taxon>Fungi</taxon>
        <taxon>Dikarya</taxon>
        <taxon>Ascomycota</taxon>
        <taxon>Pezizomycotina</taxon>
        <taxon>Dothideomycetes</taxon>
        <taxon>Dothideomycetidae</taxon>
        <taxon>Mycosphaerellales</taxon>
        <taxon>Mycosphaerellaceae</taxon>
        <taxon>Dothistroma</taxon>
    </lineage>
</organism>
<sequence length="291" mass="31173">MASRQVRGRCVGLVRTAVRETLALRALQQHCYLQVTRRTSTSTTTDAPGVYFSTIEKSPGNNVAKISVNNPAKLNIVNSCLLQQFAKGCNELTRDESLRAVVLTGGPTAPGKQASFIGGADITEMNSLTSAHDARVFINRVHSACKALRDIPVPCIARVDGFALGAGLEIMAACDLRVATKRSAFAMPEVKVGIPSVVEANLLPPLIGMGRTRRLLYLAESIGADEAESWGLIEKVVADESALDEVIHQWVGMLATAGPKAIRSQKKLMLKWEDCSIEDGVQAGIEAFADA</sequence>
<comment type="similarity">
    <text evidence="1">Belongs to the enoyl-CoA hydratase/isomerase family.</text>
</comment>
<protein>
    <recommendedName>
        <fullName evidence="5">Enoyl-CoA hydratase</fullName>
    </recommendedName>
</protein>
<evidence type="ECO:0000313" key="4">
    <source>
        <dbReference type="Proteomes" id="UP000016933"/>
    </source>
</evidence>
<gene>
    <name evidence="3" type="ORF">DOTSEDRAFT_119524</name>
</gene>
<dbReference type="Proteomes" id="UP000016933">
    <property type="component" value="Unassembled WGS sequence"/>
</dbReference>
<dbReference type="SUPFAM" id="SSF52096">
    <property type="entry name" value="ClpP/crotonase"/>
    <property type="match status" value="1"/>
</dbReference>
<dbReference type="PANTHER" id="PTHR11941:SF171">
    <property type="entry name" value="SD19268P"/>
    <property type="match status" value="1"/>
</dbReference>
<dbReference type="GO" id="GO:0006635">
    <property type="term" value="P:fatty acid beta-oxidation"/>
    <property type="evidence" value="ECO:0007669"/>
    <property type="project" value="TreeGrafter"/>
</dbReference>
<dbReference type="InterPro" id="IPR029045">
    <property type="entry name" value="ClpP/crotonase-like_dom_sf"/>
</dbReference>
<reference evidence="3 4" key="2">
    <citation type="journal article" date="2012" name="PLoS Pathog.">
        <title>Diverse lifestyles and strategies of plant pathogenesis encoded in the genomes of eighteen Dothideomycetes fungi.</title>
        <authorList>
            <person name="Ohm R.A."/>
            <person name="Feau N."/>
            <person name="Henrissat B."/>
            <person name="Schoch C.L."/>
            <person name="Horwitz B.A."/>
            <person name="Barry K.W."/>
            <person name="Condon B.J."/>
            <person name="Copeland A.C."/>
            <person name="Dhillon B."/>
            <person name="Glaser F."/>
            <person name="Hesse C.N."/>
            <person name="Kosti I."/>
            <person name="LaButti K."/>
            <person name="Lindquist E.A."/>
            <person name="Lucas S."/>
            <person name="Salamov A.A."/>
            <person name="Bradshaw R.E."/>
            <person name="Ciuffetti L."/>
            <person name="Hamelin R.C."/>
            <person name="Kema G.H.J."/>
            <person name="Lawrence C."/>
            <person name="Scott J.A."/>
            <person name="Spatafora J.W."/>
            <person name="Turgeon B.G."/>
            <person name="de Wit P.J.G.M."/>
            <person name="Zhong S."/>
            <person name="Goodwin S.B."/>
            <person name="Grigoriev I.V."/>
        </authorList>
    </citation>
    <scope>NUCLEOTIDE SEQUENCE [LARGE SCALE GENOMIC DNA]</scope>
    <source>
        <strain evidence="4">NZE10 / CBS 128990</strain>
    </source>
</reference>
<evidence type="ECO:0000256" key="1">
    <source>
        <dbReference type="ARBA" id="ARBA00005254"/>
    </source>
</evidence>
<keyword evidence="2" id="KW-0843">Virulence</keyword>
<dbReference type="eggNOG" id="KOG1680">
    <property type="taxonomic scope" value="Eukaryota"/>
</dbReference>
<dbReference type="OrthoDB" id="410701at2759"/>
<keyword evidence="4" id="KW-1185">Reference proteome</keyword>
<dbReference type="OMA" id="GEPQHHM"/>
<dbReference type="HOGENOM" id="CLU_009834_7_3_1"/>
<dbReference type="Gene3D" id="3.90.226.10">
    <property type="entry name" value="2-enoyl-CoA Hydratase, Chain A, domain 1"/>
    <property type="match status" value="1"/>
</dbReference>
<dbReference type="EMBL" id="KB446535">
    <property type="protein sequence ID" value="EME49305.1"/>
    <property type="molecule type" value="Genomic_DNA"/>
</dbReference>
<evidence type="ECO:0008006" key="5">
    <source>
        <dbReference type="Google" id="ProtNLM"/>
    </source>
</evidence>
<dbReference type="GO" id="GO:0005739">
    <property type="term" value="C:mitochondrion"/>
    <property type="evidence" value="ECO:0007669"/>
    <property type="project" value="TreeGrafter"/>
</dbReference>
<dbReference type="AlphaFoldDB" id="N1Q3R4"/>
<evidence type="ECO:0000256" key="2">
    <source>
        <dbReference type="ARBA" id="ARBA00023026"/>
    </source>
</evidence>
<dbReference type="InterPro" id="IPR001753">
    <property type="entry name" value="Enoyl-CoA_hydra/iso"/>
</dbReference>
<dbReference type="STRING" id="675120.N1Q3R4"/>